<evidence type="ECO:0008006" key="3">
    <source>
        <dbReference type="Google" id="ProtNLM"/>
    </source>
</evidence>
<gene>
    <name evidence="1" type="ORF">ACFFRN_03745</name>
</gene>
<comment type="caution">
    <text evidence="1">The sequence shown here is derived from an EMBL/GenBank/DDBJ whole genome shotgun (WGS) entry which is preliminary data.</text>
</comment>
<organism evidence="1 2">
    <name type="scientific">Nonomuraea roseola</name>
    <dbReference type="NCBI Taxonomy" id="46179"/>
    <lineage>
        <taxon>Bacteria</taxon>
        <taxon>Bacillati</taxon>
        <taxon>Actinomycetota</taxon>
        <taxon>Actinomycetes</taxon>
        <taxon>Streptosporangiales</taxon>
        <taxon>Streptosporangiaceae</taxon>
        <taxon>Nonomuraea</taxon>
    </lineage>
</organism>
<evidence type="ECO:0000313" key="2">
    <source>
        <dbReference type="Proteomes" id="UP001589646"/>
    </source>
</evidence>
<proteinExistence type="predicted"/>
<reference evidence="1 2" key="1">
    <citation type="submission" date="2024-09" db="EMBL/GenBank/DDBJ databases">
        <authorList>
            <person name="Sun Q."/>
            <person name="Mori K."/>
        </authorList>
    </citation>
    <scope>NUCLEOTIDE SEQUENCE [LARGE SCALE GENOMIC DNA]</scope>
    <source>
        <strain evidence="1 2">JCM 3323</strain>
    </source>
</reference>
<dbReference type="RefSeq" id="WP_346125923.1">
    <property type="nucleotide sequence ID" value="NZ_BAAAXC010000015.1"/>
</dbReference>
<keyword evidence="2" id="KW-1185">Reference proteome</keyword>
<name>A0ABV5PSI8_9ACTN</name>
<sequence>MLAVQDQSLVYGGGSYLLSSDGSAREELDDCGVDSGSAEPLLSGEGRALLLLGCSNTDGYGEFVTKAFVNSRTVTTDIDVSHATWIDQERVLFADERGILRIVNFSNEKPSAFVIGDLGRPVKAIDFDAGESRLAILQSNDDKAASSTIKLVDLKGKVLKEINISENVSTIFWHGNSWIEAEVQHEWLTVDVGSGKVANRRDRRGCSMVAATADSYVSWCPQNGELVQHRDGGTKKKITTIPGDNLDNYFISVAEAVLGRS</sequence>
<accession>A0ABV5PSI8</accession>
<dbReference type="SUPFAM" id="SSF69322">
    <property type="entry name" value="Tricorn protease domain 2"/>
    <property type="match status" value="1"/>
</dbReference>
<dbReference type="Proteomes" id="UP001589646">
    <property type="component" value="Unassembled WGS sequence"/>
</dbReference>
<evidence type="ECO:0000313" key="1">
    <source>
        <dbReference type="EMBL" id="MFB9525728.1"/>
    </source>
</evidence>
<dbReference type="EMBL" id="JBHMCE010000001">
    <property type="protein sequence ID" value="MFB9525728.1"/>
    <property type="molecule type" value="Genomic_DNA"/>
</dbReference>
<protein>
    <recommendedName>
        <fullName evidence="3">WD40 repeat domain-containing protein</fullName>
    </recommendedName>
</protein>